<dbReference type="EMBL" id="LAZR01015208">
    <property type="protein sequence ID" value="KKM14188.1"/>
    <property type="molecule type" value="Genomic_DNA"/>
</dbReference>
<reference evidence="1" key="1">
    <citation type="journal article" date="2015" name="Nature">
        <title>Complex archaea that bridge the gap between prokaryotes and eukaryotes.</title>
        <authorList>
            <person name="Spang A."/>
            <person name="Saw J.H."/>
            <person name="Jorgensen S.L."/>
            <person name="Zaremba-Niedzwiedzka K."/>
            <person name="Martijn J."/>
            <person name="Lind A.E."/>
            <person name="van Eijk R."/>
            <person name="Schleper C."/>
            <person name="Guy L."/>
            <person name="Ettema T.J."/>
        </authorList>
    </citation>
    <scope>NUCLEOTIDE SEQUENCE</scope>
</reference>
<evidence type="ECO:0000313" key="1">
    <source>
        <dbReference type="EMBL" id="KKM14188.1"/>
    </source>
</evidence>
<proteinExistence type="predicted"/>
<gene>
    <name evidence="1" type="ORF">LCGC14_1708670</name>
</gene>
<feature type="non-terminal residue" evidence="1">
    <location>
        <position position="84"/>
    </location>
</feature>
<protein>
    <submittedName>
        <fullName evidence="1">Uncharacterized protein</fullName>
    </submittedName>
</protein>
<accession>A0A0F9JWC1</accession>
<name>A0A0F9JWC1_9ZZZZ</name>
<comment type="caution">
    <text evidence="1">The sequence shown here is derived from an EMBL/GenBank/DDBJ whole genome shotgun (WGS) entry which is preliminary data.</text>
</comment>
<dbReference type="AlphaFoldDB" id="A0A0F9JWC1"/>
<sequence length="84" mass="9730">MPHDEEGRERKGRSEPSIRAVQTSILRDLLGLSEETSLRIKRIIRSQGEWADMKRHLRRLSGTTWVRLNTVLDMASLDVDDSEK</sequence>
<organism evidence="1">
    <name type="scientific">marine sediment metagenome</name>
    <dbReference type="NCBI Taxonomy" id="412755"/>
    <lineage>
        <taxon>unclassified sequences</taxon>
        <taxon>metagenomes</taxon>
        <taxon>ecological metagenomes</taxon>
    </lineage>
</organism>